<evidence type="ECO:0000313" key="1">
    <source>
        <dbReference type="Proteomes" id="UP000492821"/>
    </source>
</evidence>
<name>A0A7E4VS36_PANRE</name>
<dbReference type="Proteomes" id="UP000492821">
    <property type="component" value="Unassembled WGS sequence"/>
</dbReference>
<dbReference type="WBParaSite" id="Pan_g23924.t1">
    <property type="protein sequence ID" value="Pan_g23924.t1"/>
    <property type="gene ID" value="Pan_g23924"/>
</dbReference>
<sequence length="81" mass="9111">MPYPILTLPYPSVKRLRQLLDPFELENLQKAAGHNVISGLKPAVMSYKIDSIKFKISNVNPNGIPTLSLTTKPLHMYWSCA</sequence>
<accession>A0A7E4VS36</accession>
<organism evidence="1 2">
    <name type="scientific">Panagrellus redivivus</name>
    <name type="common">Microworm</name>
    <dbReference type="NCBI Taxonomy" id="6233"/>
    <lineage>
        <taxon>Eukaryota</taxon>
        <taxon>Metazoa</taxon>
        <taxon>Ecdysozoa</taxon>
        <taxon>Nematoda</taxon>
        <taxon>Chromadorea</taxon>
        <taxon>Rhabditida</taxon>
        <taxon>Tylenchina</taxon>
        <taxon>Panagrolaimomorpha</taxon>
        <taxon>Panagrolaimoidea</taxon>
        <taxon>Panagrolaimidae</taxon>
        <taxon>Panagrellus</taxon>
    </lineage>
</organism>
<proteinExistence type="predicted"/>
<evidence type="ECO:0000313" key="2">
    <source>
        <dbReference type="WBParaSite" id="Pan_g23924.t1"/>
    </source>
</evidence>
<dbReference type="AlphaFoldDB" id="A0A7E4VS36"/>
<protein>
    <submittedName>
        <fullName evidence="2">BPI2 domain-containing protein</fullName>
    </submittedName>
</protein>
<reference evidence="1" key="1">
    <citation type="journal article" date="2013" name="Genetics">
        <title>The draft genome and transcriptome of Panagrellus redivivus are shaped by the harsh demands of a free-living lifestyle.</title>
        <authorList>
            <person name="Srinivasan J."/>
            <person name="Dillman A.R."/>
            <person name="Macchietto M.G."/>
            <person name="Heikkinen L."/>
            <person name="Lakso M."/>
            <person name="Fracchia K.M."/>
            <person name="Antoshechkin I."/>
            <person name="Mortazavi A."/>
            <person name="Wong G."/>
            <person name="Sternberg P.W."/>
        </authorList>
    </citation>
    <scope>NUCLEOTIDE SEQUENCE [LARGE SCALE GENOMIC DNA]</scope>
    <source>
        <strain evidence="1">MT8872</strain>
    </source>
</reference>
<keyword evidence="1" id="KW-1185">Reference proteome</keyword>
<reference evidence="2" key="2">
    <citation type="submission" date="2020-10" db="UniProtKB">
        <authorList>
            <consortium name="WormBaseParasite"/>
        </authorList>
    </citation>
    <scope>IDENTIFICATION</scope>
</reference>